<feature type="compositionally biased region" description="Polar residues" evidence="1">
    <location>
        <begin position="266"/>
        <end position="275"/>
    </location>
</feature>
<accession>A0AB34IFX0</accession>
<evidence type="ECO:0000313" key="2">
    <source>
        <dbReference type="EMBL" id="KAL1496737.1"/>
    </source>
</evidence>
<feature type="region of interest" description="Disordered" evidence="1">
    <location>
        <begin position="206"/>
        <end position="315"/>
    </location>
</feature>
<feature type="region of interest" description="Disordered" evidence="1">
    <location>
        <begin position="1"/>
        <end position="26"/>
    </location>
</feature>
<organism evidence="2 3">
    <name type="scientific">Prymnesium parvum</name>
    <name type="common">Toxic golden alga</name>
    <dbReference type="NCBI Taxonomy" id="97485"/>
    <lineage>
        <taxon>Eukaryota</taxon>
        <taxon>Haptista</taxon>
        <taxon>Haptophyta</taxon>
        <taxon>Prymnesiophyceae</taxon>
        <taxon>Prymnesiales</taxon>
        <taxon>Prymnesiaceae</taxon>
        <taxon>Prymnesium</taxon>
    </lineage>
</organism>
<feature type="region of interest" description="Disordered" evidence="1">
    <location>
        <begin position="44"/>
        <end position="181"/>
    </location>
</feature>
<name>A0AB34IFX0_PRYPA</name>
<comment type="caution">
    <text evidence="2">The sequence shown here is derived from an EMBL/GenBank/DDBJ whole genome shotgun (WGS) entry which is preliminary data.</text>
</comment>
<gene>
    <name evidence="2" type="ORF">AB1Y20_014329</name>
</gene>
<evidence type="ECO:0000313" key="3">
    <source>
        <dbReference type="Proteomes" id="UP001515480"/>
    </source>
</evidence>
<dbReference type="EMBL" id="JBGBPQ010000028">
    <property type="protein sequence ID" value="KAL1496737.1"/>
    <property type="molecule type" value="Genomic_DNA"/>
</dbReference>
<feature type="compositionally biased region" description="Basic and acidic residues" evidence="1">
    <location>
        <begin position="305"/>
        <end position="315"/>
    </location>
</feature>
<feature type="compositionally biased region" description="Pro residues" evidence="1">
    <location>
        <begin position="110"/>
        <end position="121"/>
    </location>
</feature>
<feature type="compositionally biased region" description="Low complexity" evidence="1">
    <location>
        <begin position="90"/>
        <end position="109"/>
    </location>
</feature>
<feature type="compositionally biased region" description="Low complexity" evidence="1">
    <location>
        <begin position="276"/>
        <end position="286"/>
    </location>
</feature>
<reference evidence="2 3" key="1">
    <citation type="journal article" date="2024" name="Science">
        <title>Giant polyketide synthase enzymes in the biosynthesis of giant marine polyether toxins.</title>
        <authorList>
            <person name="Fallon T.R."/>
            <person name="Shende V.V."/>
            <person name="Wierzbicki I.H."/>
            <person name="Pendleton A.L."/>
            <person name="Watervoot N.F."/>
            <person name="Auber R.P."/>
            <person name="Gonzalez D.J."/>
            <person name="Wisecaver J.H."/>
            <person name="Moore B.S."/>
        </authorList>
    </citation>
    <scope>NUCLEOTIDE SEQUENCE [LARGE SCALE GENOMIC DNA]</scope>
    <source>
        <strain evidence="2 3">12B1</strain>
    </source>
</reference>
<sequence length="315" mass="33118">MLREGTLASNWPYRTASPKPAHGEQRARAEWNLVAARAASPLWRAPSPWRASPRQGDGSFGGMDGAYGSMLSHGPQPHDDSALVRRSPRLNPASAAPSDSLSPTLASLMMPPPPPMMPSLPPSLDADPAAPRASPRHAPPHGAAPLFWERPATDPRSSPCWGGASSYPSGLPSASPQHIRRSPRLLAAPAYGESLLRRSPRLSAAGFFPQASPSASPRQAGGSLSGLMRPPPARSASKGEKEAADSTLTDLDMDNMLDPYAAGSPDDSSMMHSQYGSFSSFTSSGSHLDLQMMAEPTAGKGRPPKPNEEAEAKPA</sequence>
<dbReference type="Proteomes" id="UP001515480">
    <property type="component" value="Unassembled WGS sequence"/>
</dbReference>
<feature type="compositionally biased region" description="Low complexity" evidence="1">
    <location>
        <begin position="245"/>
        <end position="258"/>
    </location>
</feature>
<keyword evidence="3" id="KW-1185">Reference proteome</keyword>
<dbReference type="AlphaFoldDB" id="A0AB34IFX0"/>
<protein>
    <submittedName>
        <fullName evidence="2">Uncharacterized protein</fullName>
    </submittedName>
</protein>
<feature type="compositionally biased region" description="Polar residues" evidence="1">
    <location>
        <begin position="166"/>
        <end position="176"/>
    </location>
</feature>
<proteinExistence type="predicted"/>
<feature type="compositionally biased region" description="Low complexity" evidence="1">
    <location>
        <begin position="122"/>
        <end position="133"/>
    </location>
</feature>
<evidence type="ECO:0000256" key="1">
    <source>
        <dbReference type="SAM" id="MobiDB-lite"/>
    </source>
</evidence>